<reference evidence="2 3" key="1">
    <citation type="journal article" date="2011" name="Stand. Genomic Sci.">
        <title>Complete genome sequence of Treponema succinifaciens type strain (6091).</title>
        <authorList>
            <person name="Han C."/>
            <person name="Gronow S."/>
            <person name="Teshima H."/>
            <person name="Lapidus A."/>
            <person name="Nolan M."/>
            <person name="Lucas S."/>
            <person name="Hammon N."/>
            <person name="Deshpande S."/>
            <person name="Cheng J.F."/>
            <person name="Zeytun A."/>
            <person name="Tapia R."/>
            <person name="Goodwin L."/>
            <person name="Pitluck S."/>
            <person name="Liolios K."/>
            <person name="Pagani I."/>
            <person name="Ivanova N."/>
            <person name="Mavromatis K."/>
            <person name="Mikhailova N."/>
            <person name="Huntemann M."/>
            <person name="Pati A."/>
            <person name="Chen A."/>
            <person name="Palaniappan K."/>
            <person name="Land M."/>
            <person name="Hauser L."/>
            <person name="Brambilla E.M."/>
            <person name="Rohde M."/>
            <person name="Goker M."/>
            <person name="Woyke T."/>
            <person name="Bristow J."/>
            <person name="Eisen J.A."/>
            <person name="Markowitz V."/>
            <person name="Hugenholtz P."/>
            <person name="Kyrpides N.C."/>
            <person name="Klenk H.P."/>
            <person name="Detter J.C."/>
        </authorList>
    </citation>
    <scope>NUCLEOTIDE SEQUENCE [LARGE SCALE GENOMIC DNA]</scope>
    <source>
        <strain evidence="3">ATCC 33096 / DSM 2489 / 6091</strain>
    </source>
</reference>
<proteinExistence type="predicted"/>
<name>F2NUT8_TRES6</name>
<reference evidence="3" key="2">
    <citation type="submission" date="2011-04" db="EMBL/GenBank/DDBJ databases">
        <title>The complete genome of chromosome of Treponema succinifaciens DSM 2489.</title>
        <authorList>
            <person name="Lucas S."/>
            <person name="Copeland A."/>
            <person name="Lapidus A."/>
            <person name="Bruce D."/>
            <person name="Goodwin L."/>
            <person name="Pitluck S."/>
            <person name="Peters L."/>
            <person name="Kyrpides N."/>
            <person name="Mavromatis K."/>
            <person name="Ivanova N."/>
            <person name="Ovchinnikova G."/>
            <person name="Teshima H."/>
            <person name="Detter J.C."/>
            <person name="Tapia R."/>
            <person name="Han C."/>
            <person name="Land M."/>
            <person name="Hauser L."/>
            <person name="Markowitz V."/>
            <person name="Cheng J.-F."/>
            <person name="Hugenholtz P."/>
            <person name="Woyke T."/>
            <person name="Wu D."/>
            <person name="Gronow S."/>
            <person name="Wellnitz S."/>
            <person name="Brambilla E."/>
            <person name="Klenk H.-P."/>
            <person name="Eisen J.A."/>
        </authorList>
    </citation>
    <scope>NUCLEOTIDE SEQUENCE [LARGE SCALE GENOMIC DNA]</scope>
    <source>
        <strain evidence="3">ATCC 33096 / DSM 2489 / 6091</strain>
    </source>
</reference>
<dbReference type="Proteomes" id="UP000006852">
    <property type="component" value="Chromosome"/>
</dbReference>
<dbReference type="EMBL" id="CP002631">
    <property type="protein sequence ID" value="AEB13919.1"/>
    <property type="molecule type" value="Genomic_DNA"/>
</dbReference>
<keyword evidence="3" id="KW-1185">Reference proteome</keyword>
<evidence type="ECO:0000256" key="1">
    <source>
        <dbReference type="SAM" id="Phobius"/>
    </source>
</evidence>
<dbReference type="RefSeq" id="WP_013701211.1">
    <property type="nucleotide sequence ID" value="NC_015385.1"/>
</dbReference>
<accession>F2NUT8</accession>
<dbReference type="GeneID" id="302998162"/>
<protein>
    <submittedName>
        <fullName evidence="2">Uncharacterized protein</fullName>
    </submittedName>
</protein>
<dbReference type="eggNOG" id="COG2755">
    <property type="taxonomic scope" value="Bacteria"/>
</dbReference>
<dbReference type="AlphaFoldDB" id="F2NUT8"/>
<gene>
    <name evidence="2" type="ordered locus">Tresu_0999</name>
</gene>
<organism evidence="2 3">
    <name type="scientific">Treponema succinifaciens (strain ATCC 33096 / DSM 2489 / 6091)</name>
    <dbReference type="NCBI Taxonomy" id="869209"/>
    <lineage>
        <taxon>Bacteria</taxon>
        <taxon>Pseudomonadati</taxon>
        <taxon>Spirochaetota</taxon>
        <taxon>Spirochaetia</taxon>
        <taxon>Spirochaetales</taxon>
        <taxon>Treponemataceae</taxon>
        <taxon>Treponema</taxon>
    </lineage>
</organism>
<evidence type="ECO:0000313" key="2">
    <source>
        <dbReference type="EMBL" id="AEB13919.1"/>
    </source>
</evidence>
<dbReference type="KEGG" id="tsu:Tresu_0999"/>
<evidence type="ECO:0000313" key="3">
    <source>
        <dbReference type="Proteomes" id="UP000006852"/>
    </source>
</evidence>
<keyword evidence="1" id="KW-0472">Membrane</keyword>
<dbReference type="STRING" id="869209.Tresu_0999"/>
<feature type="transmembrane region" description="Helical" evidence="1">
    <location>
        <begin position="7"/>
        <end position="29"/>
    </location>
</feature>
<keyword evidence="1" id="KW-0812">Transmembrane</keyword>
<dbReference type="HOGENOM" id="CLU_629940_0_0_12"/>
<sequence length="435" mass="49966">MQRRFVLSVKIVLFGIIFFVLSSIIAFFIKNDSDAYTRILMYEFNNQENIDVIFCGASHVSHGIYPKLADEKFNLNTFCTGTPSQGIDGTYAILSAAVRKYKIKKVFLEMDFAVAGRGETPFFQKTPSTSAYLVSEYLKDSRVKLEYLLTVTSPKYYLNSLLPIGKDKLLDLNPSVIFKTVKSKVDGSYYRYEYSGKDFYTGKGCIFDRKVIANGTFSSGFEKPIPVKNISNEWKNTIRKIVKLCKENNISIDFYSNPSSDFYLMEKGNYDEYVSFLRSFLNELGYDYYDFNLCHPEFLNLEDCDFSDDNHLNKTGIEKFTSVFCDFFNGKIETDKLFYKTYSEKIENQLPKIYGLMLKESPDKKSIEIKPVINHEGGLVTYTVYALYDGKEEILFENSSNNIIVYPAATSGKIKILSFYDGILNNTIIEDYTAF</sequence>
<dbReference type="SUPFAM" id="SSF52266">
    <property type="entry name" value="SGNH hydrolase"/>
    <property type="match status" value="1"/>
</dbReference>
<keyword evidence="1" id="KW-1133">Transmembrane helix</keyword>